<dbReference type="GO" id="GO:0005576">
    <property type="term" value="C:extracellular region"/>
    <property type="evidence" value="ECO:0007669"/>
    <property type="project" value="UniProtKB-SubCell"/>
</dbReference>
<dbReference type="EMBL" id="BOLY01000007">
    <property type="protein sequence ID" value="GIZ47601.1"/>
    <property type="molecule type" value="Genomic_DNA"/>
</dbReference>
<feature type="chain" id="PRO_5040350656" description="Beta-xylanase" evidence="13">
    <location>
        <begin position="21"/>
        <end position="391"/>
    </location>
</feature>
<evidence type="ECO:0000256" key="7">
    <source>
        <dbReference type="ARBA" id="ARBA00022801"/>
    </source>
</evidence>
<dbReference type="PANTHER" id="PTHR31490:SF35">
    <property type="entry name" value="ENDO-1,4-BETA-XYLANASE"/>
    <property type="match status" value="1"/>
</dbReference>
<keyword evidence="7 12" id="KW-0378">Hydrolase</keyword>
<dbReference type="InterPro" id="IPR001000">
    <property type="entry name" value="GH10_dom"/>
</dbReference>
<dbReference type="GO" id="GO:0045493">
    <property type="term" value="P:xylan catabolic process"/>
    <property type="evidence" value="ECO:0007669"/>
    <property type="project" value="UniProtKB-KW"/>
</dbReference>
<reference evidence="15 16" key="1">
    <citation type="submission" date="2021-01" db="EMBL/GenBank/DDBJ databases">
        <title>Cercospora kikuchii MAFF 305040 whole genome shotgun sequence.</title>
        <authorList>
            <person name="Kashiwa T."/>
            <person name="Suzuki T."/>
        </authorList>
    </citation>
    <scope>NUCLEOTIDE SEQUENCE [LARGE SCALE GENOMIC DNA]</scope>
    <source>
        <strain evidence="15 16">MAFF 305040</strain>
    </source>
</reference>
<evidence type="ECO:0000256" key="9">
    <source>
        <dbReference type="ARBA" id="ARBA00023295"/>
    </source>
</evidence>
<evidence type="ECO:0000256" key="6">
    <source>
        <dbReference type="ARBA" id="ARBA00022651"/>
    </source>
</evidence>
<dbReference type="PROSITE" id="PS00591">
    <property type="entry name" value="GH10_1"/>
    <property type="match status" value="1"/>
</dbReference>
<dbReference type="Pfam" id="PF00331">
    <property type="entry name" value="Glyco_hydro_10"/>
    <property type="match status" value="1"/>
</dbReference>
<dbReference type="OrthoDB" id="3055998at2759"/>
<accession>A0A9P3CS19</accession>
<proteinExistence type="inferred from homology"/>
<evidence type="ECO:0000256" key="2">
    <source>
        <dbReference type="ARBA" id="ARBA00004613"/>
    </source>
</evidence>
<evidence type="ECO:0000256" key="4">
    <source>
        <dbReference type="ARBA" id="ARBA00007495"/>
    </source>
</evidence>
<dbReference type="GO" id="GO:0031176">
    <property type="term" value="F:endo-1,4-beta-xylanase activity"/>
    <property type="evidence" value="ECO:0007669"/>
    <property type="project" value="UniProtKB-EC"/>
</dbReference>
<dbReference type="Gene3D" id="3.20.20.80">
    <property type="entry name" value="Glycosidases"/>
    <property type="match status" value="1"/>
</dbReference>
<keyword evidence="10 12" id="KW-0624">Polysaccharide degradation</keyword>
<keyword evidence="8 12" id="KW-0119">Carbohydrate metabolism</keyword>
<feature type="active site" description="Nucleophile" evidence="11">
    <location>
        <position position="301"/>
    </location>
</feature>
<evidence type="ECO:0000256" key="8">
    <source>
        <dbReference type="ARBA" id="ARBA00023277"/>
    </source>
</evidence>
<gene>
    <name evidence="15" type="ORF">CKM354_001068900</name>
</gene>
<dbReference type="InterPro" id="IPR031158">
    <property type="entry name" value="GH10_AS"/>
</dbReference>
<keyword evidence="16" id="KW-1185">Reference proteome</keyword>
<keyword evidence="13" id="KW-0732">Signal</keyword>
<evidence type="ECO:0000259" key="14">
    <source>
        <dbReference type="PROSITE" id="PS51760"/>
    </source>
</evidence>
<dbReference type="PROSITE" id="PS51760">
    <property type="entry name" value="GH10_2"/>
    <property type="match status" value="1"/>
</dbReference>
<evidence type="ECO:0000313" key="16">
    <source>
        <dbReference type="Proteomes" id="UP000825890"/>
    </source>
</evidence>
<keyword evidence="5" id="KW-0964">Secreted</keyword>
<evidence type="ECO:0000256" key="11">
    <source>
        <dbReference type="PROSITE-ProRule" id="PRU10061"/>
    </source>
</evidence>
<dbReference type="EC" id="3.2.1.8" evidence="12"/>
<feature type="signal peptide" evidence="13">
    <location>
        <begin position="1"/>
        <end position="20"/>
    </location>
</feature>
<dbReference type="PANTHER" id="PTHR31490">
    <property type="entry name" value="GLYCOSYL HYDROLASE"/>
    <property type="match status" value="1"/>
</dbReference>
<keyword evidence="6" id="KW-0858">Xylan degradation</keyword>
<sequence length="391" mass="43337">MSLLHLLVVGLLAIFNQALAQGDCVGDKKDILEAAKVAPSTTLLASSTGIAHGLNEAAQAAGKLWFGAAISIPGQEEDNEHVLSVFRSSKEFGQATPANSMKFAATERHPGKFDFTRADKFLEVAKDKKIRCHALVWHRDRPRWIGSPKVPWTNETLSAVLVKHVQTLVRHFGDTCYSWDVVNEAISDDQHAHETIQYRSSIWFRVIGPEYVTMAFQAAQKVIDEDKLKVKLYYNDYGIEEPGPKSTAAQILVKQLKHRGIRIDGVGMQSHFATGETPSLKQQKGNMQDFVKSGVEVAITELDVRSPVPPKVEDQLQQSRDYYNTVAACMDVEKCVGITVWGLVDDTSWVPRKFPGFGSANLFLRQNKKSALVKKAAYDACLRAMQGKPSP</sequence>
<name>A0A9P3CS19_9PEZI</name>
<evidence type="ECO:0000256" key="5">
    <source>
        <dbReference type="ARBA" id="ARBA00022525"/>
    </source>
</evidence>
<comment type="pathway">
    <text evidence="3">Glycan degradation; xylan degradation.</text>
</comment>
<comment type="similarity">
    <text evidence="4 12">Belongs to the glycosyl hydrolase 10 (cellulase F) family.</text>
</comment>
<evidence type="ECO:0000256" key="3">
    <source>
        <dbReference type="ARBA" id="ARBA00004851"/>
    </source>
</evidence>
<comment type="catalytic activity">
    <reaction evidence="1 12">
        <text>Endohydrolysis of (1-&gt;4)-beta-D-xylosidic linkages in xylans.</text>
        <dbReference type="EC" id="3.2.1.8"/>
    </reaction>
</comment>
<dbReference type="InterPro" id="IPR044846">
    <property type="entry name" value="GH10"/>
</dbReference>
<evidence type="ECO:0000256" key="13">
    <source>
        <dbReference type="SAM" id="SignalP"/>
    </source>
</evidence>
<keyword evidence="9 12" id="KW-0326">Glycosidase</keyword>
<dbReference type="SMART" id="SM00633">
    <property type="entry name" value="Glyco_10"/>
    <property type="match status" value="1"/>
</dbReference>
<organism evidence="15 16">
    <name type="scientific">Cercospora kikuchii</name>
    <dbReference type="NCBI Taxonomy" id="84275"/>
    <lineage>
        <taxon>Eukaryota</taxon>
        <taxon>Fungi</taxon>
        <taxon>Dikarya</taxon>
        <taxon>Ascomycota</taxon>
        <taxon>Pezizomycotina</taxon>
        <taxon>Dothideomycetes</taxon>
        <taxon>Dothideomycetidae</taxon>
        <taxon>Mycosphaerellales</taxon>
        <taxon>Mycosphaerellaceae</taxon>
        <taxon>Cercospora</taxon>
    </lineage>
</organism>
<dbReference type="GeneID" id="68296264"/>
<evidence type="ECO:0000256" key="12">
    <source>
        <dbReference type="RuleBase" id="RU361174"/>
    </source>
</evidence>
<dbReference type="PRINTS" id="PR00134">
    <property type="entry name" value="GLHYDRLASE10"/>
</dbReference>
<dbReference type="SUPFAM" id="SSF51445">
    <property type="entry name" value="(Trans)glycosidases"/>
    <property type="match status" value="1"/>
</dbReference>
<evidence type="ECO:0000313" key="15">
    <source>
        <dbReference type="EMBL" id="GIZ47601.1"/>
    </source>
</evidence>
<comment type="subcellular location">
    <subcellularLocation>
        <location evidence="2">Secreted</location>
    </subcellularLocation>
</comment>
<evidence type="ECO:0000256" key="10">
    <source>
        <dbReference type="ARBA" id="ARBA00023326"/>
    </source>
</evidence>
<dbReference type="AlphaFoldDB" id="A0A9P3CS19"/>
<feature type="domain" description="GH10" evidence="14">
    <location>
        <begin position="58"/>
        <end position="375"/>
    </location>
</feature>
<protein>
    <recommendedName>
        <fullName evidence="12">Beta-xylanase</fullName>
        <ecNumber evidence="12">3.2.1.8</ecNumber>
    </recommendedName>
</protein>
<dbReference type="RefSeq" id="XP_044662088.1">
    <property type="nucleotide sequence ID" value="XM_044806153.1"/>
</dbReference>
<comment type="caution">
    <text evidence="15">The sequence shown here is derived from an EMBL/GenBank/DDBJ whole genome shotgun (WGS) entry which is preliminary data.</text>
</comment>
<evidence type="ECO:0000256" key="1">
    <source>
        <dbReference type="ARBA" id="ARBA00000681"/>
    </source>
</evidence>
<dbReference type="Proteomes" id="UP000825890">
    <property type="component" value="Unassembled WGS sequence"/>
</dbReference>
<dbReference type="InterPro" id="IPR017853">
    <property type="entry name" value="GH"/>
</dbReference>